<dbReference type="AlphaFoldDB" id="A0A1I0JZ05"/>
<accession>A0A1I0JZ05</accession>
<feature type="transmembrane region" description="Helical" evidence="1">
    <location>
        <begin position="14"/>
        <end position="33"/>
    </location>
</feature>
<feature type="non-terminal residue" evidence="2">
    <location>
        <position position="1"/>
    </location>
</feature>
<feature type="transmembrane region" description="Helical" evidence="1">
    <location>
        <begin position="67"/>
        <end position="87"/>
    </location>
</feature>
<keyword evidence="1" id="KW-0812">Transmembrane</keyword>
<keyword evidence="1" id="KW-1133">Transmembrane helix</keyword>
<sequence length="92" mass="10708">FCVKFKMAHFAFKIYYHILSYLCYAFSIVYNGHLQVVVADFEERQRPQDEDGQERSGDNAHHEPRNAICNLLAPVVCFHLLIHLLFLPSPSK</sequence>
<evidence type="ECO:0000313" key="3">
    <source>
        <dbReference type="Proteomes" id="UP000181981"/>
    </source>
</evidence>
<organism evidence="2 3">
    <name type="scientific">Draconibacterium orientale</name>
    <dbReference type="NCBI Taxonomy" id="1168034"/>
    <lineage>
        <taxon>Bacteria</taxon>
        <taxon>Pseudomonadati</taxon>
        <taxon>Bacteroidota</taxon>
        <taxon>Bacteroidia</taxon>
        <taxon>Marinilabiliales</taxon>
        <taxon>Prolixibacteraceae</taxon>
        <taxon>Draconibacterium</taxon>
    </lineage>
</organism>
<gene>
    <name evidence="2" type="ORF">SAMN05444285_1671</name>
</gene>
<protein>
    <submittedName>
        <fullName evidence="2">Uncharacterized protein</fullName>
    </submittedName>
</protein>
<keyword evidence="1" id="KW-0472">Membrane</keyword>
<dbReference type="EMBL" id="FOHT01000067">
    <property type="protein sequence ID" value="SEU16309.1"/>
    <property type="molecule type" value="Genomic_DNA"/>
</dbReference>
<reference evidence="2 3" key="1">
    <citation type="submission" date="2016-10" db="EMBL/GenBank/DDBJ databases">
        <authorList>
            <person name="de Groot N.N."/>
        </authorList>
    </citation>
    <scope>NUCLEOTIDE SEQUENCE [LARGE SCALE GENOMIC DNA]</scope>
    <source>
        <strain evidence="2 3">DSM 25947</strain>
    </source>
</reference>
<proteinExistence type="predicted"/>
<evidence type="ECO:0000256" key="1">
    <source>
        <dbReference type="SAM" id="Phobius"/>
    </source>
</evidence>
<evidence type="ECO:0000313" key="2">
    <source>
        <dbReference type="EMBL" id="SEU16309.1"/>
    </source>
</evidence>
<dbReference type="Proteomes" id="UP000181981">
    <property type="component" value="Unassembled WGS sequence"/>
</dbReference>
<name>A0A1I0JZ05_9BACT</name>